<feature type="non-terminal residue" evidence="1">
    <location>
        <position position="56"/>
    </location>
</feature>
<reference evidence="1" key="1">
    <citation type="submission" date="2021-06" db="EMBL/GenBank/DDBJ databases">
        <authorList>
            <person name="Kallberg Y."/>
            <person name="Tangrot J."/>
            <person name="Rosling A."/>
        </authorList>
    </citation>
    <scope>NUCLEOTIDE SEQUENCE</scope>
    <source>
        <strain evidence="1">UK204</strain>
    </source>
</reference>
<evidence type="ECO:0000313" key="2">
    <source>
        <dbReference type="Proteomes" id="UP000789570"/>
    </source>
</evidence>
<sequence>MDQSPISKEESSALCPKNLTANIPETTQLHYHIRINDLHNQLLDSVGDSEDDDEFL</sequence>
<dbReference type="EMBL" id="CAJVPQ010016038">
    <property type="protein sequence ID" value="CAG8744495.1"/>
    <property type="molecule type" value="Genomic_DNA"/>
</dbReference>
<dbReference type="Proteomes" id="UP000789570">
    <property type="component" value="Unassembled WGS sequence"/>
</dbReference>
<proteinExistence type="predicted"/>
<gene>
    <name evidence="1" type="ORF">FCALED_LOCUS15861</name>
</gene>
<organism evidence="1 2">
    <name type="scientific">Funneliformis caledonium</name>
    <dbReference type="NCBI Taxonomy" id="1117310"/>
    <lineage>
        <taxon>Eukaryota</taxon>
        <taxon>Fungi</taxon>
        <taxon>Fungi incertae sedis</taxon>
        <taxon>Mucoromycota</taxon>
        <taxon>Glomeromycotina</taxon>
        <taxon>Glomeromycetes</taxon>
        <taxon>Glomerales</taxon>
        <taxon>Glomeraceae</taxon>
        <taxon>Funneliformis</taxon>
    </lineage>
</organism>
<name>A0A9N9IPF3_9GLOM</name>
<accession>A0A9N9IPF3</accession>
<dbReference type="AlphaFoldDB" id="A0A9N9IPF3"/>
<protein>
    <submittedName>
        <fullName evidence="1">10982_t:CDS:1</fullName>
    </submittedName>
</protein>
<evidence type="ECO:0000313" key="1">
    <source>
        <dbReference type="EMBL" id="CAG8744495.1"/>
    </source>
</evidence>
<comment type="caution">
    <text evidence="1">The sequence shown here is derived from an EMBL/GenBank/DDBJ whole genome shotgun (WGS) entry which is preliminary data.</text>
</comment>
<keyword evidence="2" id="KW-1185">Reference proteome</keyword>